<reference evidence="2 3" key="1">
    <citation type="submission" date="2023-07" db="EMBL/GenBank/DDBJ databases">
        <title>Genomic Encyclopedia of Type Strains, Phase IV (KMG-IV): sequencing the most valuable type-strain genomes for metagenomic binning, comparative biology and taxonomic classification.</title>
        <authorList>
            <person name="Goeker M."/>
        </authorList>
    </citation>
    <scope>NUCLEOTIDE SEQUENCE [LARGE SCALE GENOMIC DNA]</scope>
    <source>
        <strain evidence="2 3">DSM 15049</strain>
    </source>
</reference>
<evidence type="ECO:0000313" key="3">
    <source>
        <dbReference type="Proteomes" id="UP001232584"/>
    </source>
</evidence>
<dbReference type="Proteomes" id="UP001232584">
    <property type="component" value="Unassembled WGS sequence"/>
</dbReference>
<keyword evidence="3" id="KW-1185">Reference proteome</keyword>
<feature type="signal peptide" evidence="1">
    <location>
        <begin position="1"/>
        <end position="28"/>
    </location>
</feature>
<evidence type="ECO:0008006" key="4">
    <source>
        <dbReference type="Google" id="ProtNLM"/>
    </source>
</evidence>
<organism evidence="2 3">
    <name type="scientific">Paraclostridium ghonii</name>
    <dbReference type="NCBI Taxonomy" id="29358"/>
    <lineage>
        <taxon>Bacteria</taxon>
        <taxon>Bacillati</taxon>
        <taxon>Bacillota</taxon>
        <taxon>Clostridia</taxon>
        <taxon>Peptostreptococcales</taxon>
        <taxon>Peptostreptococcaceae</taxon>
        <taxon>Paraclostridium</taxon>
    </lineage>
</organism>
<dbReference type="EMBL" id="JAUSWG010000004">
    <property type="protein sequence ID" value="MDQ0556216.1"/>
    <property type="molecule type" value="Genomic_DNA"/>
</dbReference>
<name>A0ABU0MZ77_9FIRM</name>
<gene>
    <name evidence="2" type="ORF">QOZ92_001329</name>
</gene>
<comment type="caution">
    <text evidence="2">The sequence shown here is derived from an EMBL/GenBank/DDBJ whole genome shotgun (WGS) entry which is preliminary data.</text>
</comment>
<keyword evidence="1" id="KW-0732">Signal</keyword>
<dbReference type="PROSITE" id="PS51257">
    <property type="entry name" value="PROKAR_LIPOPROTEIN"/>
    <property type="match status" value="1"/>
</dbReference>
<accession>A0ABU0MZ77</accession>
<evidence type="ECO:0000313" key="2">
    <source>
        <dbReference type="EMBL" id="MDQ0556216.1"/>
    </source>
</evidence>
<sequence>MKKKRTISMIVVSLLCTFLLTGCTNSSNQSVDKKVSINNNAEKAPIEINDIEFVDLEISQPDSIGQRYIKTKVKNNSELTITGIRVELKIGDKETTYISSNKLLKPGQISDDIKCFAPKSGDINDIEAKNINIKVNEDGKIVFIDYNTGLGSYNILEADIGKEEE</sequence>
<evidence type="ECO:0000256" key="1">
    <source>
        <dbReference type="SAM" id="SignalP"/>
    </source>
</evidence>
<feature type="chain" id="PRO_5046824501" description="Lipoprotein" evidence="1">
    <location>
        <begin position="29"/>
        <end position="165"/>
    </location>
</feature>
<dbReference type="RefSeq" id="WP_307504968.1">
    <property type="nucleotide sequence ID" value="NZ_BAAACE010000028.1"/>
</dbReference>
<proteinExistence type="predicted"/>
<protein>
    <recommendedName>
        <fullName evidence="4">Lipoprotein</fullName>
    </recommendedName>
</protein>